<dbReference type="Gene3D" id="2.30.29.30">
    <property type="entry name" value="Pleckstrin-homology domain (PH domain)/Phosphotyrosine-binding domain (PTB)"/>
    <property type="match status" value="1"/>
</dbReference>
<dbReference type="GO" id="GO:0006897">
    <property type="term" value="P:endocytosis"/>
    <property type="evidence" value="ECO:0007669"/>
    <property type="project" value="InterPro"/>
</dbReference>
<dbReference type="STRING" id="1344416.A0A139ANZ7"/>
<evidence type="ECO:0000259" key="2">
    <source>
        <dbReference type="Pfam" id="PF07933"/>
    </source>
</evidence>
<evidence type="ECO:0000256" key="1">
    <source>
        <dbReference type="SAM" id="MobiDB-lite"/>
    </source>
</evidence>
<sequence>MSADVESVLTVIRQAQVYKLPPRTTAKGYRAADWDPQHLWQGRVKIFTIGESCFINLEDGTTGQLFAQCPYVPGTNSVEPVTDSSRYFVVKVVDQTTKQHAFIGLGFQERSDSFDFNVVLQDFERRKRQEAEALKPKPVDSGPKVDFSLKEGETISINIGGKKAGSVGSLVKPEQPATGCLPFLPPPPTVRRTGGAATSLLDTGAAAPQVAPSQPTQASAPAGWTTF</sequence>
<evidence type="ECO:0000313" key="3">
    <source>
        <dbReference type="EMBL" id="KXS18481.1"/>
    </source>
</evidence>
<dbReference type="OrthoDB" id="10265489at2759"/>
<dbReference type="SUPFAM" id="SSF50729">
    <property type="entry name" value="PH domain-like"/>
    <property type="match status" value="1"/>
</dbReference>
<evidence type="ECO:0000313" key="4">
    <source>
        <dbReference type="Proteomes" id="UP000070544"/>
    </source>
</evidence>
<feature type="domain" description="NECAP PHear" evidence="2">
    <location>
        <begin position="5"/>
        <end position="160"/>
    </location>
</feature>
<dbReference type="InterPro" id="IPR012466">
    <property type="entry name" value="NECAP_PHear"/>
</dbReference>
<accession>A0A139ANZ7</accession>
<feature type="compositionally biased region" description="Low complexity" evidence="1">
    <location>
        <begin position="205"/>
        <end position="227"/>
    </location>
</feature>
<dbReference type="InterPro" id="IPR011993">
    <property type="entry name" value="PH-like_dom_sf"/>
</dbReference>
<dbReference type="Pfam" id="PF07933">
    <property type="entry name" value="DUF1681"/>
    <property type="match status" value="1"/>
</dbReference>
<dbReference type="CDD" id="cd13228">
    <property type="entry name" value="PHear_NECAP"/>
    <property type="match status" value="1"/>
</dbReference>
<dbReference type="EMBL" id="KQ965742">
    <property type="protein sequence ID" value="KXS18481.1"/>
    <property type="molecule type" value="Genomic_DNA"/>
</dbReference>
<dbReference type="GO" id="GO:0030125">
    <property type="term" value="C:clathrin vesicle coat"/>
    <property type="evidence" value="ECO:0007669"/>
    <property type="project" value="TreeGrafter"/>
</dbReference>
<organism evidence="3 4">
    <name type="scientific">Gonapodya prolifera (strain JEL478)</name>
    <name type="common">Monoblepharis prolifera</name>
    <dbReference type="NCBI Taxonomy" id="1344416"/>
    <lineage>
        <taxon>Eukaryota</taxon>
        <taxon>Fungi</taxon>
        <taxon>Fungi incertae sedis</taxon>
        <taxon>Chytridiomycota</taxon>
        <taxon>Chytridiomycota incertae sedis</taxon>
        <taxon>Monoblepharidomycetes</taxon>
        <taxon>Monoblepharidales</taxon>
        <taxon>Gonapodyaceae</taxon>
        <taxon>Gonapodya</taxon>
    </lineage>
</organism>
<dbReference type="PANTHER" id="PTHR12847:SF9">
    <property type="entry name" value="NECAP-LIKE PROTEIN CG9132"/>
    <property type="match status" value="1"/>
</dbReference>
<dbReference type="PANTHER" id="PTHR12847">
    <property type="entry name" value="ATP-BINDING CASSETTE ABC TRANSPORTER-RELATED"/>
    <property type="match status" value="1"/>
</dbReference>
<reference evidence="3 4" key="1">
    <citation type="journal article" date="2015" name="Genome Biol. Evol.">
        <title>Phylogenomic analyses indicate that early fungi evolved digesting cell walls of algal ancestors of land plants.</title>
        <authorList>
            <person name="Chang Y."/>
            <person name="Wang S."/>
            <person name="Sekimoto S."/>
            <person name="Aerts A.L."/>
            <person name="Choi C."/>
            <person name="Clum A."/>
            <person name="LaButti K.M."/>
            <person name="Lindquist E.A."/>
            <person name="Yee Ngan C."/>
            <person name="Ohm R.A."/>
            <person name="Salamov A.A."/>
            <person name="Grigoriev I.V."/>
            <person name="Spatafora J.W."/>
            <person name="Berbee M.L."/>
        </authorList>
    </citation>
    <scope>NUCLEOTIDE SEQUENCE [LARGE SCALE GENOMIC DNA]</scope>
    <source>
        <strain evidence="3 4">JEL478</strain>
    </source>
</reference>
<dbReference type="OMA" id="NEGHRAQ"/>
<name>A0A139ANZ7_GONPJ</name>
<dbReference type="Proteomes" id="UP000070544">
    <property type="component" value="Unassembled WGS sequence"/>
</dbReference>
<feature type="region of interest" description="Disordered" evidence="1">
    <location>
        <begin position="178"/>
        <end position="227"/>
    </location>
</feature>
<gene>
    <name evidence="3" type="ORF">M427DRAFT_67868</name>
</gene>
<keyword evidence="4" id="KW-1185">Reference proteome</keyword>
<dbReference type="AlphaFoldDB" id="A0A139ANZ7"/>
<protein>
    <submittedName>
        <fullName evidence="3">Adaptin ear-binding coat-associated protein 1 NECAP-1</fullName>
    </submittedName>
</protein>
<proteinExistence type="predicted"/>